<name>A0A8S2TDX1_9BILA</name>
<proteinExistence type="predicted"/>
<protein>
    <submittedName>
        <fullName evidence="1">Uncharacterized protein</fullName>
    </submittedName>
</protein>
<reference evidence="1" key="1">
    <citation type="submission" date="2021-02" db="EMBL/GenBank/DDBJ databases">
        <authorList>
            <person name="Nowell W R."/>
        </authorList>
    </citation>
    <scope>NUCLEOTIDE SEQUENCE</scope>
</reference>
<evidence type="ECO:0000313" key="2">
    <source>
        <dbReference type="EMBL" id="CAF4981052.1"/>
    </source>
</evidence>
<organism evidence="1 3">
    <name type="scientific">Rotaria magnacalcarata</name>
    <dbReference type="NCBI Taxonomy" id="392030"/>
    <lineage>
        <taxon>Eukaryota</taxon>
        <taxon>Metazoa</taxon>
        <taxon>Spiralia</taxon>
        <taxon>Gnathifera</taxon>
        <taxon>Rotifera</taxon>
        <taxon>Eurotatoria</taxon>
        <taxon>Bdelloidea</taxon>
        <taxon>Philodinida</taxon>
        <taxon>Philodinidae</taxon>
        <taxon>Rotaria</taxon>
    </lineage>
</organism>
<gene>
    <name evidence="1" type="ORF">SMN809_LOCUS25389</name>
    <name evidence="2" type="ORF">SMN809_LOCUS55721</name>
</gene>
<dbReference type="AlphaFoldDB" id="A0A8S2TDX1"/>
<dbReference type="EMBL" id="CAJOBI010197558">
    <property type="protein sequence ID" value="CAF4981052.1"/>
    <property type="molecule type" value="Genomic_DNA"/>
</dbReference>
<comment type="caution">
    <text evidence="1">The sequence shown here is derived from an EMBL/GenBank/DDBJ whole genome shotgun (WGS) entry which is preliminary data.</text>
</comment>
<dbReference type="EMBL" id="CAJOBI010033243">
    <property type="protein sequence ID" value="CAF4284079.1"/>
    <property type="molecule type" value="Genomic_DNA"/>
</dbReference>
<accession>A0A8S2TDX1</accession>
<sequence>STNYSSSHQANEKTPERVDLTHTFVVIAVIIIDSYRETIEIDRIL</sequence>
<evidence type="ECO:0000313" key="1">
    <source>
        <dbReference type="EMBL" id="CAF4284079.1"/>
    </source>
</evidence>
<feature type="non-terminal residue" evidence="1">
    <location>
        <position position="1"/>
    </location>
</feature>
<dbReference type="Proteomes" id="UP000676336">
    <property type="component" value="Unassembled WGS sequence"/>
</dbReference>
<evidence type="ECO:0000313" key="3">
    <source>
        <dbReference type="Proteomes" id="UP000676336"/>
    </source>
</evidence>